<accession>A0AB39TYR2</accession>
<proteinExistence type="predicted"/>
<protein>
    <submittedName>
        <fullName evidence="2">Uncharacterized protein</fullName>
    </submittedName>
</protein>
<name>A0AB39TYR2_9CAUD</name>
<evidence type="ECO:0000256" key="1">
    <source>
        <dbReference type="SAM" id="Coils"/>
    </source>
</evidence>
<organism evidence="2">
    <name type="scientific">Aeromonas phage vB_AdhaM_G2</name>
    <dbReference type="NCBI Taxonomy" id="3238786"/>
    <lineage>
        <taxon>Viruses</taxon>
        <taxon>Duplodnaviria</taxon>
        <taxon>Heunggongvirae</taxon>
        <taxon>Uroviricota</taxon>
        <taxon>Caudoviricetes</taxon>
    </lineage>
</organism>
<keyword evidence="1" id="KW-0175">Coiled coil</keyword>
<evidence type="ECO:0000313" key="2">
    <source>
        <dbReference type="EMBL" id="XDQ84432.1"/>
    </source>
</evidence>
<gene>
    <name evidence="2" type="ORF">vBAdhaMG2_0088</name>
</gene>
<feature type="coiled-coil region" evidence="1">
    <location>
        <begin position="179"/>
        <end position="206"/>
    </location>
</feature>
<reference evidence="2" key="1">
    <citation type="submission" date="2024-07" db="EMBL/GenBank/DDBJ databases">
        <title>Characterization of Aeromonas dhakensis bacteriophages.</title>
        <authorList>
            <person name="Ansari F."/>
            <person name="Tyagi A."/>
            <person name="Shashidhar R."/>
            <person name="Nagar V."/>
        </authorList>
    </citation>
    <scope>NUCLEOTIDE SEQUENCE</scope>
</reference>
<sequence length="226" mass="25907">MNPFVKYVHQYLRGEVDVYKNPYNYVRKPLNGRQAATYTARILNKKFLHNLMREYGPRTSFDVYGHINYSCDFHQHSSKSVVIKIGNAKKYRTGVTRYVHHLLTTVAQVTNGLMVGKLKVHKSNDAITTNGRPIGKEVESHVDFEILLDLNMLFGAVEPSQDMKEQHTSVSTPSIEDAFKVLNDEYNRLNGELTSISKEINVLTAKEKVAKEKLMEFKSKYTNFGE</sequence>
<dbReference type="EMBL" id="PQ066597">
    <property type="protein sequence ID" value="XDQ84432.1"/>
    <property type="molecule type" value="Genomic_DNA"/>
</dbReference>